<dbReference type="OrthoDB" id="3236720at2759"/>
<accession>A0A8H6T746</accession>
<sequence>MFTTLTVLLVSLLSLTSVFAKPLSFRRDQALAFRNAPAPTLQARGNGNVSFSNFNNIASLQGFDDFNGLGNFRGDRNSQTVVVKETQVQCQDIQIEFVQQRLAILQEVAKRHNNHRTSQTFRVICNVETQTIVLAQHNGALEVFRDDIQRKTVARQIGFDEQIVSKFSQIFQQDGSLSVVDAGFSGKDVGKNLIVPFGNDWDNDKSPQRQPAIDAAIIAASTQQ</sequence>
<evidence type="ECO:0000313" key="2">
    <source>
        <dbReference type="EMBL" id="KAF7312293.1"/>
    </source>
</evidence>
<keyword evidence="1" id="KW-0732">Signal</keyword>
<dbReference type="AlphaFoldDB" id="A0A8H6T746"/>
<dbReference type="EMBL" id="JACAZF010000002">
    <property type="protein sequence ID" value="KAF7312293.1"/>
    <property type="molecule type" value="Genomic_DNA"/>
</dbReference>
<dbReference type="GeneID" id="59341822"/>
<feature type="signal peptide" evidence="1">
    <location>
        <begin position="1"/>
        <end position="20"/>
    </location>
</feature>
<evidence type="ECO:0000256" key="1">
    <source>
        <dbReference type="SAM" id="SignalP"/>
    </source>
</evidence>
<reference evidence="2" key="1">
    <citation type="submission" date="2020-05" db="EMBL/GenBank/DDBJ databases">
        <title>Mycena genomes resolve the evolution of fungal bioluminescence.</title>
        <authorList>
            <person name="Tsai I.J."/>
        </authorList>
    </citation>
    <scope>NUCLEOTIDE SEQUENCE</scope>
    <source>
        <strain evidence="2">171206Taipei</strain>
    </source>
</reference>
<evidence type="ECO:0000313" key="3">
    <source>
        <dbReference type="Proteomes" id="UP000636479"/>
    </source>
</evidence>
<feature type="chain" id="PRO_5034378556" evidence="1">
    <location>
        <begin position="21"/>
        <end position="224"/>
    </location>
</feature>
<organism evidence="2 3">
    <name type="scientific">Mycena indigotica</name>
    <dbReference type="NCBI Taxonomy" id="2126181"/>
    <lineage>
        <taxon>Eukaryota</taxon>
        <taxon>Fungi</taxon>
        <taxon>Dikarya</taxon>
        <taxon>Basidiomycota</taxon>
        <taxon>Agaricomycotina</taxon>
        <taxon>Agaricomycetes</taxon>
        <taxon>Agaricomycetidae</taxon>
        <taxon>Agaricales</taxon>
        <taxon>Marasmiineae</taxon>
        <taxon>Mycenaceae</taxon>
        <taxon>Mycena</taxon>
    </lineage>
</organism>
<name>A0A8H6T746_9AGAR</name>
<dbReference type="Proteomes" id="UP000636479">
    <property type="component" value="Unassembled WGS sequence"/>
</dbReference>
<keyword evidence="3" id="KW-1185">Reference proteome</keyword>
<proteinExistence type="predicted"/>
<dbReference type="RefSeq" id="XP_037224401.1">
    <property type="nucleotide sequence ID" value="XM_037359306.1"/>
</dbReference>
<comment type="caution">
    <text evidence="2">The sequence shown here is derived from an EMBL/GenBank/DDBJ whole genome shotgun (WGS) entry which is preliminary data.</text>
</comment>
<gene>
    <name evidence="2" type="ORF">MIND_00242300</name>
</gene>
<protein>
    <submittedName>
        <fullName evidence="2">Uncharacterized protein</fullName>
    </submittedName>
</protein>